<evidence type="ECO:0000313" key="2">
    <source>
        <dbReference type="EMBL" id="KUP95601.1"/>
    </source>
</evidence>
<keyword evidence="2" id="KW-0238">DNA-binding</keyword>
<dbReference type="InterPro" id="IPR001387">
    <property type="entry name" value="Cro/C1-type_HTH"/>
</dbReference>
<evidence type="ECO:0000313" key="3">
    <source>
        <dbReference type="Proteomes" id="UP000074382"/>
    </source>
</evidence>
<proteinExistence type="predicted"/>
<accession>A0A147KE71</accession>
<dbReference type="Proteomes" id="UP000074382">
    <property type="component" value="Unassembled WGS sequence"/>
</dbReference>
<dbReference type="OrthoDB" id="3504495at2"/>
<dbReference type="Gene3D" id="1.10.260.40">
    <property type="entry name" value="lambda repressor-like DNA-binding domains"/>
    <property type="match status" value="1"/>
</dbReference>
<dbReference type="GO" id="GO:0003677">
    <property type="term" value="F:DNA binding"/>
    <property type="evidence" value="ECO:0007669"/>
    <property type="project" value="UniProtKB-KW"/>
</dbReference>
<sequence length="407" mass="45124">MSEGYQEASFGKRLQAIRERSGMTRATLGGLVGRSAEWVKSIEKGRLQMPRLDMLTQLAAALGCDLAELVGGEHPIIVAPYVKEAHPALLEIREALTSYPIGRDDEEPATAAELAERVRHAWMVWHGSRANHRTRIAALLPPLLADLRYAARVHEGKERRSVLASLAEAYHLAQLFLSFQPAPDLVLLTGDRGMEAALEADNPRAIASAAWYMNHVFRDAGERHEARVEMAMQAARLLDPEKDSDELARWGLLHLAVALSYAKVGRAGDAWRYWDIAYEAAQKLGRSYAHPYLIFGTGIVEGYAVTMHDDLMQGGKAVEAAAKVDLRLIPSATRRAFHIIETARGHWQRGEQAAVVHLLNKAHRESPETIRFNIFSRRAVSDMVSNPPSMLREDVDSLAQKLGVAAR</sequence>
<feature type="domain" description="HTH cro/C1-type" evidence="1">
    <location>
        <begin position="14"/>
        <end position="69"/>
    </location>
</feature>
<dbReference type="AlphaFoldDB" id="A0A147KE71"/>
<organism evidence="2 3">
    <name type="scientific">Thermobifida cellulosilytica TB100</name>
    <dbReference type="NCBI Taxonomy" id="665004"/>
    <lineage>
        <taxon>Bacteria</taxon>
        <taxon>Bacillati</taxon>
        <taxon>Actinomycetota</taxon>
        <taxon>Actinomycetes</taxon>
        <taxon>Streptosporangiales</taxon>
        <taxon>Nocardiopsidaceae</taxon>
        <taxon>Thermobifida</taxon>
    </lineage>
</organism>
<gene>
    <name evidence="2" type="ORF">AC529_16825</name>
</gene>
<dbReference type="STRING" id="665004.AC529_16825"/>
<dbReference type="PATRIC" id="fig|665004.4.peg.3942"/>
<dbReference type="Pfam" id="PF13560">
    <property type="entry name" value="HTH_31"/>
    <property type="match status" value="1"/>
</dbReference>
<dbReference type="EMBL" id="LGEM01000119">
    <property type="protein sequence ID" value="KUP95601.1"/>
    <property type="molecule type" value="Genomic_DNA"/>
</dbReference>
<reference evidence="3" key="1">
    <citation type="journal article" date="2017" name="Acta Aliment.">
        <title>Plant polysaccharide degrading enzyme system of Thermpbifida cellulosilytica TB100 revealed by de novo genome project data.</title>
        <authorList>
            <person name="Toth A."/>
            <person name="Baka E."/>
            <person name="Luzics S."/>
            <person name="Bata-Vidacs I."/>
            <person name="Nagy I."/>
            <person name="Balint B."/>
            <person name="Herceg R."/>
            <person name="Olasz F."/>
            <person name="Wilk T."/>
            <person name="Nagy T."/>
            <person name="Kriszt B."/>
            <person name="Nagy I."/>
            <person name="Kukolya J."/>
        </authorList>
    </citation>
    <scope>NUCLEOTIDE SEQUENCE [LARGE SCALE GENOMIC DNA]</scope>
    <source>
        <strain evidence="3">TB100</strain>
    </source>
</reference>
<comment type="caution">
    <text evidence="2">The sequence shown here is derived from an EMBL/GenBank/DDBJ whole genome shotgun (WGS) entry which is preliminary data.</text>
</comment>
<dbReference type="SMART" id="SM00530">
    <property type="entry name" value="HTH_XRE"/>
    <property type="match status" value="1"/>
</dbReference>
<protein>
    <submittedName>
        <fullName evidence="2">DNA-binding protein</fullName>
    </submittedName>
</protein>
<dbReference type="SUPFAM" id="SSF47413">
    <property type="entry name" value="lambda repressor-like DNA-binding domains"/>
    <property type="match status" value="1"/>
</dbReference>
<evidence type="ECO:0000259" key="1">
    <source>
        <dbReference type="PROSITE" id="PS50943"/>
    </source>
</evidence>
<dbReference type="CDD" id="cd00093">
    <property type="entry name" value="HTH_XRE"/>
    <property type="match status" value="1"/>
</dbReference>
<name>A0A147KE71_THECS</name>
<dbReference type="PROSITE" id="PS50943">
    <property type="entry name" value="HTH_CROC1"/>
    <property type="match status" value="1"/>
</dbReference>
<dbReference type="InterPro" id="IPR010982">
    <property type="entry name" value="Lambda_DNA-bd_dom_sf"/>
</dbReference>
<keyword evidence="3" id="KW-1185">Reference proteome</keyword>
<dbReference type="RefSeq" id="WP_068758524.1">
    <property type="nucleotide sequence ID" value="NZ_KQ950187.1"/>
</dbReference>